<comment type="caution">
    <text evidence="2">The sequence shown here is derived from an EMBL/GenBank/DDBJ whole genome shotgun (WGS) entry which is preliminary data.</text>
</comment>
<evidence type="ECO:0000313" key="2">
    <source>
        <dbReference type="EMBL" id="KAJ1198816.1"/>
    </source>
</evidence>
<dbReference type="Proteomes" id="UP001066276">
    <property type="component" value="Chromosome 2_1"/>
</dbReference>
<sequence length="106" mass="11338">MGVTPGRLPEQDNEKRWHGGRRGAVAGVPVTPDGTTDRGATAESSGEAERRQVKQATGQKLREQQPEPTLISAVGENSRAALNCERQSLLPTGGTPPRGELREVQL</sequence>
<evidence type="ECO:0000256" key="1">
    <source>
        <dbReference type="SAM" id="MobiDB-lite"/>
    </source>
</evidence>
<organism evidence="2 3">
    <name type="scientific">Pleurodeles waltl</name>
    <name type="common">Iberian ribbed newt</name>
    <dbReference type="NCBI Taxonomy" id="8319"/>
    <lineage>
        <taxon>Eukaryota</taxon>
        <taxon>Metazoa</taxon>
        <taxon>Chordata</taxon>
        <taxon>Craniata</taxon>
        <taxon>Vertebrata</taxon>
        <taxon>Euteleostomi</taxon>
        <taxon>Amphibia</taxon>
        <taxon>Batrachia</taxon>
        <taxon>Caudata</taxon>
        <taxon>Salamandroidea</taxon>
        <taxon>Salamandridae</taxon>
        <taxon>Pleurodelinae</taxon>
        <taxon>Pleurodeles</taxon>
    </lineage>
</organism>
<feature type="region of interest" description="Disordered" evidence="1">
    <location>
        <begin position="1"/>
        <end position="68"/>
    </location>
</feature>
<keyword evidence="3" id="KW-1185">Reference proteome</keyword>
<accession>A0AAV7VD42</accession>
<dbReference type="EMBL" id="JANPWB010000003">
    <property type="protein sequence ID" value="KAJ1198816.1"/>
    <property type="molecule type" value="Genomic_DNA"/>
</dbReference>
<name>A0AAV7VD42_PLEWA</name>
<evidence type="ECO:0000313" key="3">
    <source>
        <dbReference type="Proteomes" id="UP001066276"/>
    </source>
</evidence>
<dbReference type="AlphaFoldDB" id="A0AAV7VD42"/>
<protein>
    <submittedName>
        <fullName evidence="2">Uncharacterized protein</fullName>
    </submittedName>
</protein>
<reference evidence="2" key="1">
    <citation type="journal article" date="2022" name="bioRxiv">
        <title>Sequencing and chromosome-scale assembly of the giantPleurodeles waltlgenome.</title>
        <authorList>
            <person name="Brown T."/>
            <person name="Elewa A."/>
            <person name="Iarovenko S."/>
            <person name="Subramanian E."/>
            <person name="Araus A.J."/>
            <person name="Petzold A."/>
            <person name="Susuki M."/>
            <person name="Suzuki K.-i.T."/>
            <person name="Hayashi T."/>
            <person name="Toyoda A."/>
            <person name="Oliveira C."/>
            <person name="Osipova E."/>
            <person name="Leigh N.D."/>
            <person name="Simon A."/>
            <person name="Yun M.H."/>
        </authorList>
    </citation>
    <scope>NUCLEOTIDE SEQUENCE</scope>
    <source>
        <strain evidence="2">20211129_DDA</strain>
        <tissue evidence="2">Liver</tissue>
    </source>
</reference>
<feature type="region of interest" description="Disordered" evidence="1">
    <location>
        <begin position="87"/>
        <end position="106"/>
    </location>
</feature>
<gene>
    <name evidence="2" type="ORF">NDU88_002655</name>
</gene>
<proteinExistence type="predicted"/>